<evidence type="ECO:0000256" key="6">
    <source>
        <dbReference type="ARBA" id="ARBA00023136"/>
    </source>
</evidence>
<feature type="domain" description="VTT" evidence="8">
    <location>
        <begin position="50"/>
        <end position="174"/>
    </location>
</feature>
<dbReference type="Pfam" id="PF09335">
    <property type="entry name" value="VTT_dom"/>
    <property type="match status" value="1"/>
</dbReference>
<evidence type="ECO:0000256" key="4">
    <source>
        <dbReference type="ARBA" id="ARBA00022692"/>
    </source>
</evidence>
<feature type="transmembrane region" description="Helical" evidence="7">
    <location>
        <begin position="28"/>
        <end position="50"/>
    </location>
</feature>
<dbReference type="Proteomes" id="UP000680020">
    <property type="component" value="Unassembled WGS sequence"/>
</dbReference>
<keyword evidence="3 7" id="KW-1003">Cell membrane</keyword>
<keyword evidence="4 7" id="KW-0812">Transmembrane</keyword>
<evidence type="ECO:0000313" key="9">
    <source>
        <dbReference type="EMBL" id="MBS7825275.1"/>
    </source>
</evidence>
<dbReference type="NCBIfam" id="NF008102">
    <property type="entry name" value="PRK10847.1"/>
    <property type="match status" value="1"/>
</dbReference>
<evidence type="ECO:0000259" key="8">
    <source>
        <dbReference type="Pfam" id="PF09335"/>
    </source>
</evidence>
<comment type="similarity">
    <text evidence="2 7">Belongs to the DedA family.</text>
</comment>
<sequence>MYDFFMQFVDLFLHLDQYLEVAVQQYGFWIYLILIAIIFCETGLVVTPILPGDSLLFAAGALAAMGLLNIYILFGTLLVAAILGDALNYQIGHYFGLKVFKKEAKIFKLQYLEKTHHFYEKYGSKTIVIARFVPIVRTFAPFVAGASKMTYKTFATFNILGALLWMFLMLGAGYLFGTIPWIKQNFSIIVLGIIFISILPMLYEIGKAYIEHRNGQADEKQKS</sequence>
<evidence type="ECO:0000256" key="2">
    <source>
        <dbReference type="ARBA" id="ARBA00010792"/>
    </source>
</evidence>
<feature type="transmembrane region" description="Helical" evidence="7">
    <location>
        <begin position="185"/>
        <end position="203"/>
    </location>
</feature>
<keyword evidence="5 7" id="KW-1133">Transmembrane helix</keyword>
<feature type="transmembrane region" description="Helical" evidence="7">
    <location>
        <begin position="56"/>
        <end position="83"/>
    </location>
</feature>
<comment type="subcellular location">
    <subcellularLocation>
        <location evidence="1 7">Cell membrane</location>
        <topology evidence="1 7">Multi-pass membrane protein</topology>
    </subcellularLocation>
</comment>
<protein>
    <submittedName>
        <fullName evidence="9">DedA family protein</fullName>
    </submittedName>
</protein>
<evidence type="ECO:0000256" key="3">
    <source>
        <dbReference type="ARBA" id="ARBA00022475"/>
    </source>
</evidence>
<evidence type="ECO:0000256" key="5">
    <source>
        <dbReference type="ARBA" id="ARBA00022989"/>
    </source>
</evidence>
<dbReference type="PANTHER" id="PTHR30353:SF0">
    <property type="entry name" value="TRANSMEMBRANE PROTEIN"/>
    <property type="match status" value="1"/>
</dbReference>
<dbReference type="InterPro" id="IPR058127">
    <property type="entry name" value="DedA"/>
</dbReference>
<feature type="transmembrane region" description="Helical" evidence="7">
    <location>
        <begin position="157"/>
        <end position="179"/>
    </location>
</feature>
<reference evidence="9" key="1">
    <citation type="submission" date="2021-03" db="EMBL/GenBank/DDBJ databases">
        <title>Identification and antibiotic profiling of Wohlfahrtiimonas chitiniclastica, an underestimated human pathogen.</title>
        <authorList>
            <person name="Kopf A."/>
            <person name="Bunk B."/>
            <person name="Coldewey S."/>
            <person name="Gunzer F."/>
            <person name="Riedel T."/>
            <person name="Schroettner P."/>
        </authorList>
    </citation>
    <scope>NUCLEOTIDE SEQUENCE</scope>
    <source>
        <strain evidence="9">DSM 100917</strain>
    </source>
</reference>
<dbReference type="AlphaFoldDB" id="A0AB35C123"/>
<organism evidence="9 10">
    <name type="scientific">Wohlfahrtiimonas chitiniclastica</name>
    <dbReference type="NCBI Taxonomy" id="400946"/>
    <lineage>
        <taxon>Bacteria</taxon>
        <taxon>Pseudomonadati</taxon>
        <taxon>Pseudomonadota</taxon>
        <taxon>Gammaproteobacteria</taxon>
        <taxon>Cardiobacteriales</taxon>
        <taxon>Ignatzschineriaceae</taxon>
        <taxon>Wohlfahrtiimonas</taxon>
    </lineage>
</organism>
<evidence type="ECO:0000256" key="1">
    <source>
        <dbReference type="ARBA" id="ARBA00004651"/>
    </source>
</evidence>
<gene>
    <name evidence="9" type="ORF">J7561_08675</name>
</gene>
<dbReference type="GO" id="GO:0005886">
    <property type="term" value="C:plasma membrane"/>
    <property type="evidence" value="ECO:0007669"/>
    <property type="project" value="UniProtKB-SubCell"/>
</dbReference>
<dbReference type="PANTHER" id="PTHR30353">
    <property type="entry name" value="INNER MEMBRANE PROTEIN DEDA-RELATED"/>
    <property type="match status" value="1"/>
</dbReference>
<dbReference type="EMBL" id="JAGIBU010000009">
    <property type="protein sequence ID" value="MBS7825275.1"/>
    <property type="molecule type" value="Genomic_DNA"/>
</dbReference>
<dbReference type="InterPro" id="IPR032818">
    <property type="entry name" value="DedA-like"/>
</dbReference>
<evidence type="ECO:0000256" key="7">
    <source>
        <dbReference type="RuleBase" id="RU367016"/>
    </source>
</evidence>
<proteinExistence type="inferred from homology"/>
<evidence type="ECO:0000313" key="10">
    <source>
        <dbReference type="Proteomes" id="UP000680020"/>
    </source>
</evidence>
<dbReference type="RefSeq" id="WP_008315979.1">
    <property type="nucleotide sequence ID" value="NZ_CP115969.1"/>
</dbReference>
<dbReference type="GeneID" id="58264569"/>
<keyword evidence="6 7" id="KW-0472">Membrane</keyword>
<name>A0AB35C123_9GAMM</name>
<accession>A0AB35C123</accession>
<comment type="caution">
    <text evidence="9">The sequence shown here is derived from an EMBL/GenBank/DDBJ whole genome shotgun (WGS) entry which is preliminary data.</text>
</comment>
<dbReference type="InterPro" id="IPR032816">
    <property type="entry name" value="VTT_dom"/>
</dbReference>